<dbReference type="Ensembl" id="ENSPCLT00000021390.1">
    <property type="protein sequence ID" value="ENSPCLP00000016266.1"/>
    <property type="gene ID" value="ENSPCLG00000013220.1"/>
</dbReference>
<evidence type="ECO:0000256" key="1">
    <source>
        <dbReference type="ARBA" id="ARBA00022723"/>
    </source>
</evidence>
<dbReference type="Gene3D" id="3.30.40.10">
    <property type="entry name" value="Zinc/RING finger domain, C3HC4 (zinc finger)"/>
    <property type="match status" value="1"/>
</dbReference>
<evidence type="ECO:0000256" key="3">
    <source>
        <dbReference type="ARBA" id="ARBA00022833"/>
    </source>
</evidence>
<accession>A0A669QQ67</accession>
<dbReference type="GO" id="GO:0008270">
    <property type="term" value="F:zinc ion binding"/>
    <property type="evidence" value="ECO:0007669"/>
    <property type="project" value="UniProtKB-KW"/>
</dbReference>
<keyword evidence="1" id="KW-0479">Metal-binding</keyword>
<keyword evidence="6" id="KW-1185">Reference proteome</keyword>
<reference evidence="5" key="2">
    <citation type="submission" date="2025-09" db="UniProtKB">
        <authorList>
            <consortium name="Ensembl"/>
        </authorList>
    </citation>
    <scope>IDENTIFICATION</scope>
</reference>
<name>A0A669QQ67_PHACC</name>
<dbReference type="InterPro" id="IPR013083">
    <property type="entry name" value="Znf_RING/FYVE/PHD"/>
</dbReference>
<dbReference type="InterPro" id="IPR017907">
    <property type="entry name" value="Znf_RING_CS"/>
</dbReference>
<dbReference type="SUPFAM" id="SSF57850">
    <property type="entry name" value="RING/U-box"/>
    <property type="match status" value="1"/>
</dbReference>
<evidence type="ECO:0000313" key="5">
    <source>
        <dbReference type="Ensembl" id="ENSPCLP00000016266.1"/>
    </source>
</evidence>
<evidence type="ECO:0000256" key="2">
    <source>
        <dbReference type="ARBA" id="ARBA00022771"/>
    </source>
</evidence>
<dbReference type="PROSITE" id="PS00518">
    <property type="entry name" value="ZF_RING_1"/>
    <property type="match status" value="1"/>
</dbReference>
<organism evidence="5 6">
    <name type="scientific">Phasianus colchicus</name>
    <name type="common">Common pheasant</name>
    <dbReference type="NCBI Taxonomy" id="9054"/>
    <lineage>
        <taxon>Eukaryota</taxon>
        <taxon>Metazoa</taxon>
        <taxon>Chordata</taxon>
        <taxon>Craniata</taxon>
        <taxon>Vertebrata</taxon>
        <taxon>Euteleostomi</taxon>
        <taxon>Archelosauria</taxon>
        <taxon>Archosauria</taxon>
        <taxon>Dinosauria</taxon>
        <taxon>Saurischia</taxon>
        <taxon>Theropoda</taxon>
        <taxon>Coelurosauria</taxon>
        <taxon>Aves</taxon>
        <taxon>Neognathae</taxon>
        <taxon>Galloanserae</taxon>
        <taxon>Galliformes</taxon>
        <taxon>Phasianidae</taxon>
        <taxon>Phasianinae</taxon>
        <taxon>Phasianus</taxon>
    </lineage>
</organism>
<proteinExistence type="predicted"/>
<sequence>MASGSSSPDENEFPFGYPTSICEDVPEQKYLCSNCNNVLKKALQTLCGHRYCSACLSWIVRWVLAAKLVLLCAP</sequence>
<reference evidence="5" key="1">
    <citation type="submission" date="2025-08" db="UniProtKB">
        <authorList>
            <consortium name="Ensembl"/>
        </authorList>
    </citation>
    <scope>IDENTIFICATION</scope>
</reference>
<dbReference type="Pfam" id="PF00097">
    <property type="entry name" value="zf-C3HC4"/>
    <property type="match status" value="1"/>
</dbReference>
<keyword evidence="2" id="KW-0863">Zinc-finger</keyword>
<dbReference type="InterPro" id="IPR018957">
    <property type="entry name" value="Znf_C3HC4_RING-type"/>
</dbReference>
<dbReference type="OMA" id="WIVRWVL"/>
<keyword evidence="3" id="KW-0862">Zinc</keyword>
<evidence type="ECO:0000313" key="6">
    <source>
        <dbReference type="Proteomes" id="UP000472261"/>
    </source>
</evidence>
<protein>
    <recommendedName>
        <fullName evidence="4">Zinc finger C3HC4 RING-type domain-containing protein</fullName>
    </recommendedName>
</protein>
<dbReference type="Proteomes" id="UP000472261">
    <property type="component" value="Unplaced"/>
</dbReference>
<evidence type="ECO:0000259" key="4">
    <source>
        <dbReference type="Pfam" id="PF00097"/>
    </source>
</evidence>
<dbReference type="AlphaFoldDB" id="A0A669QQ67"/>
<feature type="domain" description="Zinc finger C3HC4 RING-type" evidence="4">
    <location>
        <begin position="32"/>
        <end position="60"/>
    </location>
</feature>